<organism evidence="5 6">
    <name type="scientific">Cryobacterium levicorallinum</name>
    <dbReference type="NCBI Taxonomy" id="995038"/>
    <lineage>
        <taxon>Bacteria</taxon>
        <taxon>Bacillati</taxon>
        <taxon>Actinomycetota</taxon>
        <taxon>Actinomycetes</taxon>
        <taxon>Micrococcales</taxon>
        <taxon>Microbacteriaceae</taxon>
        <taxon>Cryobacterium</taxon>
    </lineage>
</organism>
<dbReference type="InterPro" id="IPR050570">
    <property type="entry name" value="Cell_wall_metabolism_enzyme"/>
</dbReference>
<dbReference type="InterPro" id="IPR011055">
    <property type="entry name" value="Dup_hybrid_motif"/>
</dbReference>
<feature type="compositionally biased region" description="Pro residues" evidence="2">
    <location>
        <begin position="75"/>
        <end position="128"/>
    </location>
</feature>
<dbReference type="InterPro" id="IPR016047">
    <property type="entry name" value="M23ase_b-sheet_dom"/>
</dbReference>
<reference evidence="5 6" key="1">
    <citation type="submission" date="2019-03" db="EMBL/GenBank/DDBJ databases">
        <title>Genomics of glacier-inhabiting Cryobacterium strains.</title>
        <authorList>
            <person name="Liu Q."/>
            <person name="Xin Y.-H."/>
        </authorList>
    </citation>
    <scope>NUCLEOTIDE SEQUENCE [LARGE SCALE GENOMIC DNA]</scope>
    <source>
        <strain evidence="5 6">Hh34</strain>
    </source>
</reference>
<evidence type="ECO:0000256" key="2">
    <source>
        <dbReference type="SAM" id="MobiDB-lite"/>
    </source>
</evidence>
<feature type="compositionally biased region" description="Polar residues" evidence="2">
    <location>
        <begin position="22"/>
        <end position="31"/>
    </location>
</feature>
<gene>
    <name evidence="5" type="ORF">E3O11_07355</name>
</gene>
<dbReference type="Gene3D" id="2.70.70.10">
    <property type="entry name" value="Glucose Permease (Domain IIA)"/>
    <property type="match status" value="1"/>
</dbReference>
<evidence type="ECO:0000256" key="3">
    <source>
        <dbReference type="SAM" id="SignalP"/>
    </source>
</evidence>
<evidence type="ECO:0000313" key="6">
    <source>
        <dbReference type="Proteomes" id="UP000297963"/>
    </source>
</evidence>
<sequence length="511" mass="51715">MTTLLLFGAPVAASAGELPAGSTGTSTPTVSANPEPSAEETAEPTAEPTSSPTPTPTAEPTAEPTPAPTTEATPEPTPTPEPTAEPTAEPTPEPTVEPTPEPNNEPVPEPTDGPIPPVVDLPDPPKVAPTPSDTGIEAQAAAQAAAAVVRATAATALAESQAAAALAAAQRASAQQDSTQRAAALALALTRSQSTEAVRATAQRTLESTQASQTLARGRSALVHRLAVEATQQAADSKRSFAVLARKLAQQQSGAVVTEVFLGGNSLGNVLDQLSTLDQLDHVTDNIETIQARAEADEARAQRLNEQDTETRAAASGLSVDASRAALDAAQNDVEAAGLALVNAAAQAASAAAGLSGLDLRPITPTDYGQLSDQGWANPASGPTTDVYGPRPVRPLPGVGAFHYGTDIGAGCLAPVFAATSGIVRAAGAVGSYGNWILIDHGEGVQTGYAHLADDETLVDVGDRVGAGQQIGRVGSTGLSTGCHTHVEVRVDGVRIDPQPFFLNRGIILGG</sequence>
<dbReference type="GO" id="GO:0004222">
    <property type="term" value="F:metalloendopeptidase activity"/>
    <property type="evidence" value="ECO:0007669"/>
    <property type="project" value="TreeGrafter"/>
</dbReference>
<dbReference type="Proteomes" id="UP000297963">
    <property type="component" value="Unassembled WGS sequence"/>
</dbReference>
<accession>A0A4R8VKZ5</accession>
<dbReference type="PANTHER" id="PTHR21666:SF289">
    <property type="entry name" value="L-ALA--D-GLU ENDOPEPTIDASE"/>
    <property type="match status" value="1"/>
</dbReference>
<dbReference type="EMBL" id="SOFE01000014">
    <property type="protein sequence ID" value="TFB84873.1"/>
    <property type="molecule type" value="Genomic_DNA"/>
</dbReference>
<dbReference type="Pfam" id="PF01551">
    <property type="entry name" value="Peptidase_M23"/>
    <property type="match status" value="1"/>
</dbReference>
<dbReference type="CDD" id="cd12797">
    <property type="entry name" value="M23_peptidase"/>
    <property type="match status" value="1"/>
</dbReference>
<keyword evidence="1 3" id="KW-0732">Signal</keyword>
<feature type="compositionally biased region" description="Pro residues" evidence="2">
    <location>
        <begin position="51"/>
        <end position="67"/>
    </location>
</feature>
<comment type="caution">
    <text evidence="5">The sequence shown here is derived from an EMBL/GenBank/DDBJ whole genome shotgun (WGS) entry which is preliminary data.</text>
</comment>
<evidence type="ECO:0000313" key="5">
    <source>
        <dbReference type="EMBL" id="TFB84873.1"/>
    </source>
</evidence>
<feature type="domain" description="M23ase beta-sheet core" evidence="4">
    <location>
        <begin position="402"/>
        <end position="498"/>
    </location>
</feature>
<proteinExistence type="predicted"/>
<feature type="signal peptide" evidence="3">
    <location>
        <begin position="1"/>
        <end position="15"/>
    </location>
</feature>
<name>A0A4R8VKZ5_9MICO</name>
<dbReference type="AlphaFoldDB" id="A0A4R8VKZ5"/>
<dbReference type="RefSeq" id="WP_092447868.1">
    <property type="nucleotide sequence ID" value="NZ_BKAC01000003.1"/>
</dbReference>
<feature type="region of interest" description="Disordered" evidence="2">
    <location>
        <begin position="1"/>
        <end position="133"/>
    </location>
</feature>
<protein>
    <submittedName>
        <fullName evidence="5">M23 family metallopeptidase</fullName>
    </submittedName>
</protein>
<evidence type="ECO:0000256" key="1">
    <source>
        <dbReference type="ARBA" id="ARBA00022729"/>
    </source>
</evidence>
<dbReference type="PANTHER" id="PTHR21666">
    <property type="entry name" value="PEPTIDASE-RELATED"/>
    <property type="match status" value="1"/>
</dbReference>
<feature type="chain" id="PRO_5020771079" evidence="3">
    <location>
        <begin position="16"/>
        <end position="511"/>
    </location>
</feature>
<dbReference type="SUPFAM" id="SSF51261">
    <property type="entry name" value="Duplicated hybrid motif"/>
    <property type="match status" value="1"/>
</dbReference>
<evidence type="ECO:0000259" key="4">
    <source>
        <dbReference type="Pfam" id="PF01551"/>
    </source>
</evidence>